<dbReference type="RefSeq" id="WP_043249389.1">
    <property type="nucleotide sequence ID" value="NZ_HG322950.1"/>
</dbReference>
<dbReference type="PATRIC" id="fig|1301098.3.peg.924"/>
<dbReference type="KEGG" id="pkc:PKB_0919"/>
<evidence type="ECO:0000313" key="4">
    <source>
        <dbReference type="EMBL" id="CDF82285.1"/>
    </source>
</evidence>
<name>A0A024HB43_PSEKB</name>
<gene>
    <name evidence="4" type="ORF">PKB_0919</name>
</gene>
<dbReference type="InterPro" id="IPR025392">
    <property type="entry name" value="DUF4124"/>
</dbReference>
<dbReference type="Proteomes" id="UP000025241">
    <property type="component" value="Chromosome I"/>
</dbReference>
<evidence type="ECO:0000256" key="2">
    <source>
        <dbReference type="SAM" id="SignalP"/>
    </source>
</evidence>
<accession>A0A024HB43</accession>
<evidence type="ECO:0000259" key="3">
    <source>
        <dbReference type="Pfam" id="PF13511"/>
    </source>
</evidence>
<protein>
    <recommendedName>
        <fullName evidence="3">DUF4124 domain-containing protein</fullName>
    </recommendedName>
</protein>
<dbReference type="AlphaFoldDB" id="A0A024HB43"/>
<feature type="region of interest" description="Disordered" evidence="1">
    <location>
        <begin position="33"/>
        <end position="90"/>
    </location>
</feature>
<feature type="chain" id="PRO_5001533008" description="DUF4124 domain-containing protein" evidence="2">
    <location>
        <begin position="19"/>
        <end position="141"/>
    </location>
</feature>
<dbReference type="Pfam" id="PF13511">
    <property type="entry name" value="DUF4124"/>
    <property type="match status" value="1"/>
</dbReference>
<dbReference type="EMBL" id="HG322950">
    <property type="protein sequence ID" value="CDF82285.1"/>
    <property type="molecule type" value="Genomic_DNA"/>
</dbReference>
<dbReference type="STRING" id="1301098.PKB_0919"/>
<evidence type="ECO:0000313" key="5">
    <source>
        <dbReference type="Proteomes" id="UP000025241"/>
    </source>
</evidence>
<feature type="domain" description="DUF4124" evidence="3">
    <location>
        <begin position="8"/>
        <end position="48"/>
    </location>
</feature>
<reference evidence="4 5" key="1">
    <citation type="submission" date="2013-03" db="EMBL/GenBank/DDBJ databases">
        <authorList>
            <person name="Linke B."/>
        </authorList>
    </citation>
    <scope>NUCLEOTIDE SEQUENCE [LARGE SCALE GENOMIC DNA]</scope>
    <source>
        <strain evidence="4 5">B13</strain>
    </source>
</reference>
<sequence>MRFLLCLCAGLMPLLASADIYRWTDAQGKVHFSETPPAGAQRVEVKPQVMERDAATREHEEKLRKFYSARSEEQADAQKRATQQQAEQDAQCAHLRDNLASIQHGGRYYSEGTNGERTYYSDAQIDAARRELNARLAEGCR</sequence>
<feature type="signal peptide" evidence="2">
    <location>
        <begin position="1"/>
        <end position="18"/>
    </location>
</feature>
<feature type="compositionally biased region" description="Basic and acidic residues" evidence="1">
    <location>
        <begin position="43"/>
        <end position="79"/>
    </location>
</feature>
<evidence type="ECO:0000256" key="1">
    <source>
        <dbReference type="SAM" id="MobiDB-lite"/>
    </source>
</evidence>
<dbReference type="HOGENOM" id="CLU_108835_3_2_6"/>
<keyword evidence="5" id="KW-1185">Reference proteome</keyword>
<proteinExistence type="predicted"/>
<keyword evidence="2" id="KW-0732">Signal</keyword>
<dbReference type="OrthoDB" id="7068596at2"/>
<dbReference type="eggNOG" id="ENOG50339YA">
    <property type="taxonomic scope" value="Bacteria"/>
</dbReference>
<reference evidence="4 5" key="2">
    <citation type="submission" date="2014-05" db="EMBL/GenBank/DDBJ databases">
        <title>Genome sequence of the 3-chlorobenzoate degrading bacterium Pseudomonas knackmussii B13 shows multiple evidence for horizontal gene transfer.</title>
        <authorList>
            <person name="Miyazaki R."/>
            <person name="Bertelli C."/>
            <person name="Falquet L."/>
            <person name="Robinson-Rechavi M."/>
            <person name="Gharib W."/>
            <person name="Roy S."/>
            <person name="Van der Meer J.R."/>
        </authorList>
    </citation>
    <scope>NUCLEOTIDE SEQUENCE [LARGE SCALE GENOMIC DNA]</scope>
    <source>
        <strain evidence="4 5">B13</strain>
    </source>
</reference>
<organism evidence="4 5">
    <name type="scientific">Pseudomonas knackmussii (strain DSM 6978 / CCUG 54928 / LMG 23759 / B13)</name>
    <dbReference type="NCBI Taxonomy" id="1301098"/>
    <lineage>
        <taxon>Bacteria</taxon>
        <taxon>Pseudomonadati</taxon>
        <taxon>Pseudomonadota</taxon>
        <taxon>Gammaproteobacteria</taxon>
        <taxon>Pseudomonadales</taxon>
        <taxon>Pseudomonadaceae</taxon>
        <taxon>Pseudomonas</taxon>
    </lineage>
</organism>